<dbReference type="AlphaFoldDB" id="A0AAD1RTE6"/>
<keyword evidence="2" id="KW-0067">ATP-binding</keyword>
<feature type="domain" description="Protein kinase" evidence="4">
    <location>
        <begin position="166"/>
        <end position="453"/>
    </location>
</feature>
<dbReference type="PANTHER" id="PTHR27001:SF929">
    <property type="entry name" value="INTERLEUKIN 1 RECEPTOR-ASSOCIATED KINASE 1"/>
    <property type="match status" value="1"/>
</dbReference>
<dbReference type="SUPFAM" id="SSF47986">
    <property type="entry name" value="DEATH domain"/>
    <property type="match status" value="1"/>
</dbReference>
<dbReference type="SUPFAM" id="SSF56112">
    <property type="entry name" value="Protein kinase-like (PK-like)"/>
    <property type="match status" value="1"/>
</dbReference>
<dbReference type="GO" id="GO:0004672">
    <property type="term" value="F:protein kinase activity"/>
    <property type="evidence" value="ECO:0007669"/>
    <property type="project" value="InterPro"/>
</dbReference>
<feature type="domain" description="Death" evidence="5">
    <location>
        <begin position="39"/>
        <end position="104"/>
    </location>
</feature>
<protein>
    <submittedName>
        <fullName evidence="6">Interleukin-1 receptor-associated kinase 3</fullName>
    </submittedName>
</protein>
<dbReference type="GO" id="GO:0005524">
    <property type="term" value="F:ATP binding"/>
    <property type="evidence" value="ECO:0007669"/>
    <property type="project" value="UniProtKB-KW"/>
</dbReference>
<evidence type="ECO:0000256" key="3">
    <source>
        <dbReference type="SAM" id="MobiDB-lite"/>
    </source>
</evidence>
<evidence type="ECO:0000259" key="5">
    <source>
        <dbReference type="PROSITE" id="PS50017"/>
    </source>
</evidence>
<evidence type="ECO:0000259" key="4">
    <source>
        <dbReference type="PROSITE" id="PS50011"/>
    </source>
</evidence>
<keyword evidence="6" id="KW-0675">Receptor</keyword>
<dbReference type="InterPro" id="IPR011029">
    <property type="entry name" value="DEATH-like_dom_sf"/>
</dbReference>
<dbReference type="PROSITE" id="PS50017">
    <property type="entry name" value="DEATH_DOMAIN"/>
    <property type="match status" value="1"/>
</dbReference>
<dbReference type="GO" id="GO:0043123">
    <property type="term" value="P:positive regulation of canonical NF-kappaB signal transduction"/>
    <property type="evidence" value="ECO:0007669"/>
    <property type="project" value="UniProtKB-ARBA"/>
</dbReference>
<dbReference type="Gene3D" id="3.30.200.20">
    <property type="entry name" value="Phosphorylase Kinase, domain 1"/>
    <property type="match status" value="1"/>
</dbReference>
<sequence>MMAGSDVSISCNYSLFDVPPSTMETFCKLMDCSDGDLGWRGLAEHISTDWMEFRKIERYAEQGKSRTRELLWSWAHKNKTVGDLLTVLYKMGHERAIHLFTNQGAGLVCVHGSDHRYAGLKNHTFETCGVPTLEYVARGVSLSPQKEKSPLPPVSFNTIKDVTKNFHQDFLIGEGQFLDVYKAEIKNQMCVVKVLRKEKQLRDQKLWELFYSQWKDLPRFKHPNILELLGYSSTYEATCLVYPYLTNGSLFNRIQCIGKSDPLLWKVRYNILQGVAKAIQYLHTMKPSPVICGNITSKNILLDQHFQPKLSDFAMIHLRSYLINHIYTIKMDHATLKFLGYLPVEYIRRGNLSSKTDVYSYGVIMMEVLTGHQAVLNGPENIFLRELLWDLTEKNGVESLLPILDDKCDSWPEATAHRLLSLSMDCTSSRVKQRPTMAEVIEAIENSKNNQYSENDPKSLKSVPPSQCPSPTSLNLCNVPEESDESQDYPIRLLQKKKLTETPCECSQSEVTFLGTPRMQESLRTSGKCISSLIQSDPSHSEYMLLPESISHKPVECSCSTETDSLTSCENCIASGYGHSNIIES</sequence>
<dbReference type="GO" id="GO:0005886">
    <property type="term" value="C:plasma membrane"/>
    <property type="evidence" value="ECO:0007669"/>
    <property type="project" value="TreeGrafter"/>
</dbReference>
<evidence type="ECO:0000256" key="2">
    <source>
        <dbReference type="ARBA" id="ARBA00022840"/>
    </source>
</evidence>
<dbReference type="InterPro" id="IPR000719">
    <property type="entry name" value="Prot_kinase_dom"/>
</dbReference>
<dbReference type="EMBL" id="OW240914">
    <property type="protein sequence ID" value="CAH2277813.1"/>
    <property type="molecule type" value="Genomic_DNA"/>
</dbReference>
<gene>
    <name evidence="6" type="ORF">PECUL_23A011188</name>
</gene>
<keyword evidence="1" id="KW-0547">Nucleotide-binding</keyword>
<dbReference type="InterPro" id="IPR001245">
    <property type="entry name" value="Ser-Thr/Tyr_kinase_cat_dom"/>
</dbReference>
<evidence type="ECO:0000256" key="1">
    <source>
        <dbReference type="ARBA" id="ARBA00022741"/>
    </source>
</evidence>
<evidence type="ECO:0000313" key="7">
    <source>
        <dbReference type="Proteomes" id="UP001295444"/>
    </source>
</evidence>
<dbReference type="Gene3D" id="1.10.533.10">
    <property type="entry name" value="Death Domain, Fas"/>
    <property type="match status" value="1"/>
</dbReference>
<feature type="region of interest" description="Disordered" evidence="3">
    <location>
        <begin position="447"/>
        <end position="473"/>
    </location>
</feature>
<dbReference type="PROSITE" id="PS50011">
    <property type="entry name" value="PROTEIN_KINASE_DOM"/>
    <property type="match status" value="1"/>
</dbReference>
<dbReference type="Pfam" id="PF07714">
    <property type="entry name" value="PK_Tyr_Ser-Thr"/>
    <property type="match status" value="1"/>
</dbReference>
<reference evidence="6" key="1">
    <citation type="submission" date="2022-03" db="EMBL/GenBank/DDBJ databases">
        <authorList>
            <person name="Alioto T."/>
            <person name="Alioto T."/>
            <person name="Gomez Garrido J."/>
        </authorList>
    </citation>
    <scope>NUCLEOTIDE SEQUENCE</scope>
</reference>
<name>A0AAD1RTE6_PELCU</name>
<proteinExistence type="predicted"/>
<dbReference type="GO" id="GO:0031349">
    <property type="term" value="P:positive regulation of defense response"/>
    <property type="evidence" value="ECO:0007669"/>
    <property type="project" value="UniProtKB-ARBA"/>
</dbReference>
<dbReference type="GO" id="GO:0007165">
    <property type="term" value="P:signal transduction"/>
    <property type="evidence" value="ECO:0007669"/>
    <property type="project" value="InterPro"/>
</dbReference>
<dbReference type="InterPro" id="IPR011009">
    <property type="entry name" value="Kinase-like_dom_sf"/>
</dbReference>
<dbReference type="Pfam" id="PF00531">
    <property type="entry name" value="Death"/>
    <property type="match status" value="1"/>
</dbReference>
<keyword evidence="6" id="KW-0808">Transferase</keyword>
<keyword evidence="7" id="KW-1185">Reference proteome</keyword>
<evidence type="ECO:0000313" key="6">
    <source>
        <dbReference type="EMBL" id="CAH2277813.1"/>
    </source>
</evidence>
<accession>A0AAD1RTE6</accession>
<organism evidence="6 7">
    <name type="scientific">Pelobates cultripes</name>
    <name type="common">Western spadefoot toad</name>
    <dbReference type="NCBI Taxonomy" id="61616"/>
    <lineage>
        <taxon>Eukaryota</taxon>
        <taxon>Metazoa</taxon>
        <taxon>Chordata</taxon>
        <taxon>Craniata</taxon>
        <taxon>Vertebrata</taxon>
        <taxon>Euteleostomi</taxon>
        <taxon>Amphibia</taxon>
        <taxon>Batrachia</taxon>
        <taxon>Anura</taxon>
        <taxon>Pelobatoidea</taxon>
        <taxon>Pelobatidae</taxon>
        <taxon>Pelobates</taxon>
    </lineage>
</organism>
<dbReference type="InterPro" id="IPR000488">
    <property type="entry name" value="Death_dom"/>
</dbReference>
<dbReference type="Proteomes" id="UP001295444">
    <property type="component" value="Chromosome 03"/>
</dbReference>
<dbReference type="PANTHER" id="PTHR27001">
    <property type="entry name" value="OS01G0253100 PROTEIN"/>
    <property type="match status" value="1"/>
</dbReference>
<dbReference type="Gene3D" id="1.10.510.10">
    <property type="entry name" value="Transferase(Phosphotransferase) domain 1"/>
    <property type="match status" value="1"/>
</dbReference>
<keyword evidence="6" id="KW-0418">Kinase</keyword>